<dbReference type="InterPro" id="IPR015943">
    <property type="entry name" value="WD40/YVTN_repeat-like_dom_sf"/>
</dbReference>
<protein>
    <recommendedName>
        <fullName evidence="4">Poly [ADP-ribose] polymerase</fullName>
        <shortName evidence="4">PARP</shortName>
        <ecNumber evidence="4">2.4.2.-</ecNumber>
    </recommendedName>
</protein>
<dbReference type="PANTHER" id="PTHR19879:SF9">
    <property type="entry name" value="TRANSCRIPTION INITIATION FACTOR TFIID SUBUNIT 5"/>
    <property type="match status" value="1"/>
</dbReference>
<reference evidence="7" key="1">
    <citation type="submission" date="2021-02" db="EMBL/GenBank/DDBJ databases">
        <authorList>
            <person name="Dougan E. K."/>
            <person name="Rhodes N."/>
            <person name="Thang M."/>
            <person name="Chan C."/>
        </authorList>
    </citation>
    <scope>NUCLEOTIDE SEQUENCE</scope>
</reference>
<evidence type="ECO:0000256" key="5">
    <source>
        <dbReference type="SAM" id="Coils"/>
    </source>
</evidence>
<feature type="coiled-coil region" evidence="5">
    <location>
        <begin position="328"/>
        <end position="355"/>
    </location>
</feature>
<keyword evidence="2" id="KW-0677">Repeat</keyword>
<evidence type="ECO:0000313" key="8">
    <source>
        <dbReference type="Proteomes" id="UP000654075"/>
    </source>
</evidence>
<feature type="repeat" description="WD" evidence="3">
    <location>
        <begin position="174"/>
        <end position="215"/>
    </location>
</feature>
<dbReference type="Gene3D" id="2.130.10.10">
    <property type="entry name" value="YVTN repeat-like/Quinoprotein amine dehydrogenase"/>
    <property type="match status" value="3"/>
</dbReference>
<feature type="repeat" description="WD" evidence="3">
    <location>
        <begin position="6"/>
        <end position="37"/>
    </location>
</feature>
<dbReference type="AlphaFoldDB" id="A0A813H9T7"/>
<dbReference type="PANTHER" id="PTHR19879">
    <property type="entry name" value="TRANSCRIPTION INITIATION FACTOR TFIID"/>
    <property type="match status" value="1"/>
</dbReference>
<dbReference type="Proteomes" id="UP000654075">
    <property type="component" value="Unassembled WGS sequence"/>
</dbReference>
<comment type="caution">
    <text evidence="7">The sequence shown here is derived from an EMBL/GenBank/DDBJ whole genome shotgun (WGS) entry which is preliminary data.</text>
</comment>
<dbReference type="SUPFAM" id="SSF50978">
    <property type="entry name" value="WD40 repeat-like"/>
    <property type="match status" value="1"/>
</dbReference>
<dbReference type="SUPFAM" id="SSF56399">
    <property type="entry name" value="ADP-ribosylation"/>
    <property type="match status" value="1"/>
</dbReference>
<sequence length="616" mass="67456">MEIRSLKGPTAGVYCCGFSPDGSLVVSGSCDKTLRLWLTADGSLQRQLHGHTEVVQCCGFSPDGRLVVSGSRDSTLRLWRSADGSLQRQLDGHTDMVLCCGFSPDGSLVLSGSSDSTLRLWRSADGSLQRQLDGHTEWVYCCGFSPDGRLVVSCSGDKTLRLWRAADGSLQRQLDGHTNMVLCCGFSPDGSLVASGSGDKTLRLWRSADGSLQRQLDGHTEWVYCCGFSPDGSLVLSGSRDSTLRLWRTADGSLQRQLNGHTEWVYCCGFSPDGSLVLSGSSDTTLKLWRTADGSLQQGVTSQSRRRTRSQAALVGADQQLLEVKGKLRKASVELQSAKSLKAEVEQALQKSELQRAWLLAAQLPQPSQYLEYDIVVLPTSSPVWRLLSGLFVGSAAKHRRDLRAADFCEAPALEVEQIRSVVNPRLLQSYLAELDSIRGKHRGGCTAIPELEHLRLPPGLFRPDLNEHLLFHGALPESVEKICKGGFDPRRGGEGVGAMFGTATYFAINASKSDIYTEEFARRRQRSAQRTMIVARVALGTCLRTGEPQQKWSRPPDGPDGLPFDSVWAANAASGGCVDHVEVMIYDKSQAIPMFLVDYRHTEQCRCAECLKRPQ</sequence>
<gene>
    <name evidence="7" type="ORF">PGLA1383_LOCUS50023</name>
</gene>
<keyword evidence="8" id="KW-1185">Reference proteome</keyword>
<dbReference type="EMBL" id="CAJNNV010030992">
    <property type="protein sequence ID" value="CAE8634373.1"/>
    <property type="molecule type" value="Genomic_DNA"/>
</dbReference>
<evidence type="ECO:0000256" key="3">
    <source>
        <dbReference type="PROSITE-ProRule" id="PRU00221"/>
    </source>
</evidence>
<dbReference type="GO" id="GO:0003950">
    <property type="term" value="F:NAD+ poly-ADP-ribosyltransferase activity"/>
    <property type="evidence" value="ECO:0007669"/>
    <property type="project" value="UniProtKB-UniRule"/>
</dbReference>
<dbReference type="PROSITE" id="PS50082">
    <property type="entry name" value="WD_REPEATS_2"/>
    <property type="match status" value="7"/>
</dbReference>
<dbReference type="PROSITE" id="PS50294">
    <property type="entry name" value="WD_REPEATS_REGION"/>
    <property type="match status" value="7"/>
</dbReference>
<dbReference type="PROSITE" id="PS51059">
    <property type="entry name" value="PARP_CATALYTIC"/>
    <property type="match status" value="1"/>
</dbReference>
<evidence type="ECO:0000256" key="4">
    <source>
        <dbReference type="RuleBase" id="RU362114"/>
    </source>
</evidence>
<accession>A0A813H9T7</accession>
<dbReference type="InterPro" id="IPR012317">
    <property type="entry name" value="Poly(ADP-ribose)pol_cat_dom"/>
</dbReference>
<feature type="repeat" description="WD" evidence="3">
    <location>
        <begin position="90"/>
        <end position="131"/>
    </location>
</feature>
<name>A0A813H9T7_POLGL</name>
<dbReference type="Gene3D" id="3.90.228.10">
    <property type="match status" value="1"/>
</dbReference>
<keyword evidence="4" id="KW-0520">NAD</keyword>
<keyword evidence="5" id="KW-0175">Coiled coil</keyword>
<dbReference type="InterPro" id="IPR020472">
    <property type="entry name" value="WD40_PAC1"/>
</dbReference>
<dbReference type="EC" id="2.4.2.-" evidence="4"/>
<proteinExistence type="predicted"/>
<dbReference type="InterPro" id="IPR036322">
    <property type="entry name" value="WD40_repeat_dom_sf"/>
</dbReference>
<dbReference type="OrthoDB" id="6133115at2759"/>
<organism evidence="7 8">
    <name type="scientific">Polarella glacialis</name>
    <name type="common">Dinoflagellate</name>
    <dbReference type="NCBI Taxonomy" id="89957"/>
    <lineage>
        <taxon>Eukaryota</taxon>
        <taxon>Sar</taxon>
        <taxon>Alveolata</taxon>
        <taxon>Dinophyceae</taxon>
        <taxon>Suessiales</taxon>
        <taxon>Suessiaceae</taxon>
        <taxon>Polarella</taxon>
    </lineage>
</organism>
<evidence type="ECO:0000256" key="1">
    <source>
        <dbReference type="ARBA" id="ARBA00022574"/>
    </source>
</evidence>
<dbReference type="Pfam" id="PF00400">
    <property type="entry name" value="WD40"/>
    <property type="match status" value="7"/>
</dbReference>
<feature type="repeat" description="WD" evidence="3">
    <location>
        <begin position="48"/>
        <end position="89"/>
    </location>
</feature>
<evidence type="ECO:0000313" key="7">
    <source>
        <dbReference type="EMBL" id="CAE8634373.1"/>
    </source>
</evidence>
<dbReference type="Pfam" id="PF00644">
    <property type="entry name" value="PARP"/>
    <property type="match status" value="1"/>
</dbReference>
<feature type="repeat" description="WD" evidence="3">
    <location>
        <begin position="258"/>
        <end position="299"/>
    </location>
</feature>
<feature type="repeat" description="WD" evidence="3">
    <location>
        <begin position="216"/>
        <end position="257"/>
    </location>
</feature>
<keyword evidence="4" id="KW-0808">Transferase</keyword>
<dbReference type="PRINTS" id="PR00320">
    <property type="entry name" value="GPROTEINBRPT"/>
</dbReference>
<keyword evidence="4" id="KW-0328">Glycosyltransferase</keyword>
<dbReference type="SMART" id="SM00320">
    <property type="entry name" value="WD40"/>
    <property type="match status" value="7"/>
</dbReference>
<dbReference type="InterPro" id="IPR001680">
    <property type="entry name" value="WD40_rpt"/>
</dbReference>
<evidence type="ECO:0000256" key="2">
    <source>
        <dbReference type="ARBA" id="ARBA00022737"/>
    </source>
</evidence>
<dbReference type="CDD" id="cd00200">
    <property type="entry name" value="WD40"/>
    <property type="match status" value="1"/>
</dbReference>
<feature type="repeat" description="WD" evidence="3">
    <location>
        <begin position="132"/>
        <end position="173"/>
    </location>
</feature>
<keyword evidence="1 3" id="KW-0853">WD repeat</keyword>
<feature type="domain" description="PARP catalytic" evidence="6">
    <location>
        <begin position="362"/>
        <end position="609"/>
    </location>
</feature>
<evidence type="ECO:0000259" key="6">
    <source>
        <dbReference type="PROSITE" id="PS51059"/>
    </source>
</evidence>